<evidence type="ECO:0000256" key="1">
    <source>
        <dbReference type="ARBA" id="ARBA00004141"/>
    </source>
</evidence>
<feature type="transmembrane region" description="Helical" evidence="6">
    <location>
        <begin position="347"/>
        <end position="371"/>
    </location>
</feature>
<evidence type="ECO:0000256" key="4">
    <source>
        <dbReference type="ARBA" id="ARBA00022989"/>
    </source>
</evidence>
<dbReference type="GO" id="GO:0032153">
    <property type="term" value="C:cell division site"/>
    <property type="evidence" value="ECO:0007669"/>
    <property type="project" value="TreeGrafter"/>
</dbReference>
<reference evidence="7" key="1">
    <citation type="submission" date="2019-04" db="EMBL/GenBank/DDBJ databases">
        <title>Evolution of Biomass-Degrading Anaerobic Consortia Revealed by Metagenomics.</title>
        <authorList>
            <person name="Peng X."/>
        </authorList>
    </citation>
    <scope>NUCLEOTIDE SEQUENCE</scope>
    <source>
        <strain evidence="7">SIG551</strain>
    </source>
</reference>
<keyword evidence="5 6" id="KW-0472">Membrane</keyword>
<feature type="transmembrane region" description="Helical" evidence="6">
    <location>
        <begin position="193"/>
        <end position="211"/>
    </location>
</feature>
<evidence type="ECO:0000313" key="7">
    <source>
        <dbReference type="EMBL" id="MBE6832682.1"/>
    </source>
</evidence>
<name>A0A928Q4D8_9FIRM</name>
<feature type="transmembrane region" description="Helical" evidence="6">
    <location>
        <begin position="171"/>
        <end position="188"/>
    </location>
</feature>
<protein>
    <submittedName>
        <fullName evidence="7">Rod shape-determining protein RodA</fullName>
    </submittedName>
</protein>
<comment type="subcellular location">
    <subcellularLocation>
        <location evidence="1">Membrane</location>
        <topology evidence="1">Multi-pass membrane protein</topology>
    </subcellularLocation>
</comment>
<dbReference type="PANTHER" id="PTHR30474">
    <property type="entry name" value="CELL CYCLE PROTEIN"/>
    <property type="match status" value="1"/>
</dbReference>
<dbReference type="GO" id="GO:0051301">
    <property type="term" value="P:cell division"/>
    <property type="evidence" value="ECO:0007669"/>
    <property type="project" value="InterPro"/>
</dbReference>
<dbReference type="GO" id="GO:0008360">
    <property type="term" value="P:regulation of cell shape"/>
    <property type="evidence" value="ECO:0007669"/>
    <property type="project" value="UniProtKB-KW"/>
</dbReference>
<dbReference type="InterPro" id="IPR001182">
    <property type="entry name" value="FtsW/RodA"/>
</dbReference>
<comment type="caution">
    <text evidence="7">The sequence shown here is derived from an EMBL/GenBank/DDBJ whole genome shotgun (WGS) entry which is preliminary data.</text>
</comment>
<dbReference type="GO" id="GO:0015648">
    <property type="term" value="F:lipid-linked peptidoglycan transporter activity"/>
    <property type="evidence" value="ECO:0007669"/>
    <property type="project" value="TreeGrafter"/>
</dbReference>
<organism evidence="7 8">
    <name type="scientific">Faecalispora sporosphaeroides</name>
    <dbReference type="NCBI Taxonomy" id="1549"/>
    <lineage>
        <taxon>Bacteria</taxon>
        <taxon>Bacillati</taxon>
        <taxon>Bacillota</taxon>
        <taxon>Clostridia</taxon>
        <taxon>Eubacteriales</taxon>
        <taxon>Oscillospiraceae</taxon>
        <taxon>Faecalispora</taxon>
    </lineage>
</organism>
<feature type="transmembrane region" description="Helical" evidence="6">
    <location>
        <begin position="74"/>
        <end position="92"/>
    </location>
</feature>
<dbReference type="Proteomes" id="UP000754750">
    <property type="component" value="Unassembled WGS sequence"/>
</dbReference>
<proteinExistence type="predicted"/>
<dbReference type="Pfam" id="PF01098">
    <property type="entry name" value="FTSW_RODA_SPOVE"/>
    <property type="match status" value="1"/>
</dbReference>
<evidence type="ECO:0000256" key="6">
    <source>
        <dbReference type="SAM" id="Phobius"/>
    </source>
</evidence>
<evidence type="ECO:0000256" key="2">
    <source>
        <dbReference type="ARBA" id="ARBA00022692"/>
    </source>
</evidence>
<evidence type="ECO:0000313" key="8">
    <source>
        <dbReference type="Proteomes" id="UP000754750"/>
    </source>
</evidence>
<feature type="transmembrane region" description="Helical" evidence="6">
    <location>
        <begin position="281"/>
        <end position="304"/>
    </location>
</feature>
<accession>A0A928Q4D8</accession>
<feature type="transmembrane region" description="Helical" evidence="6">
    <location>
        <begin position="316"/>
        <end position="341"/>
    </location>
</feature>
<keyword evidence="3" id="KW-0133">Cell shape</keyword>
<feature type="transmembrane region" description="Helical" evidence="6">
    <location>
        <begin position="20"/>
        <end position="38"/>
    </location>
</feature>
<dbReference type="RefSeq" id="WP_020073316.1">
    <property type="nucleotide sequence ID" value="NZ_JBKWRC010000001.1"/>
</dbReference>
<keyword evidence="2 6" id="KW-0812">Transmembrane</keyword>
<feature type="transmembrane region" description="Helical" evidence="6">
    <location>
        <begin position="50"/>
        <end position="68"/>
    </location>
</feature>
<evidence type="ECO:0000256" key="3">
    <source>
        <dbReference type="ARBA" id="ARBA00022960"/>
    </source>
</evidence>
<gene>
    <name evidence="7" type="ORF">E7512_03735</name>
</gene>
<keyword evidence="4 6" id="KW-1133">Transmembrane helix</keyword>
<dbReference type="PANTHER" id="PTHR30474:SF1">
    <property type="entry name" value="PEPTIDOGLYCAN GLYCOSYLTRANSFERASE MRDB"/>
    <property type="match status" value="1"/>
</dbReference>
<sequence length="382" mass="42068">MSRALDSFQLYFRRTNKPLWLFMIAISVYGLLLVASVTRAFSVNYFKTQLIAVILGYIAAIILTRLNYREIANYWYLVAGFCIFLIVYTLLFGQSASGSSGVDAKAWIKLPGGTTFQPSELAKIGFMITFPKHLSVLEERGLLRNPLYVISLGVHALIPMLLTHMQGDDGAAVIFFCMFLAMSFAAGVQLRYFALVFGAMLIGAPLAWKYVLADYQKTRLINMMNPEADPLGAGLQQIQGRISIGSGQLFGRGLFEGPRVARNSVPIQQSDFIFSVAGEELGFIGTSLILILILALLITVLYCARKASDPMGTYMCFGFFGMIASQAIFNIGMCLSLLPVMGVTLPFFSAGGSSTACFYLGFGLVQSVYMFKHDTDKVRLRL</sequence>
<evidence type="ECO:0000256" key="5">
    <source>
        <dbReference type="ARBA" id="ARBA00023136"/>
    </source>
</evidence>
<dbReference type="EMBL" id="SVNY01000002">
    <property type="protein sequence ID" value="MBE6832682.1"/>
    <property type="molecule type" value="Genomic_DNA"/>
</dbReference>
<dbReference type="GO" id="GO:0005886">
    <property type="term" value="C:plasma membrane"/>
    <property type="evidence" value="ECO:0007669"/>
    <property type="project" value="TreeGrafter"/>
</dbReference>
<dbReference type="AlphaFoldDB" id="A0A928Q4D8"/>